<evidence type="ECO:0000313" key="5">
    <source>
        <dbReference type="Proteomes" id="UP001322512"/>
    </source>
</evidence>
<reference evidence="2" key="1">
    <citation type="journal article" date="2010" name="Environ. Microbiol.">
        <title>A blueprint of ectoine metabolism from the genome of the industrial producer Halomonas elongata DSM 2581(T).</title>
        <authorList>
            <person name="Schwibbert K."/>
            <person name="Marin-Sanguino A."/>
            <person name="Bagyan I."/>
            <person name="Heidrich G."/>
            <person name="Lentzen G."/>
            <person name="Seitz H."/>
            <person name="Rampp M."/>
            <person name="Schuster S.C."/>
            <person name="Klenk H.P."/>
            <person name="Pfeiffer F."/>
            <person name="Oesterhelt D."/>
            <person name="Kunte H.J."/>
        </authorList>
    </citation>
    <scope>NUCLEOTIDE SEQUENCE</scope>
    <source>
        <strain evidence="2">Type strain: DSM 2581</strain>
    </source>
</reference>
<gene>
    <name evidence="2" type="ordered locus">HELO_2641</name>
    <name evidence="3" type="ORF">SR933_07230</name>
</gene>
<protein>
    <submittedName>
        <fullName evidence="3">DUF6682 family protein</fullName>
    </submittedName>
    <submittedName>
        <fullName evidence="2">Homolog to phage protein PEp14_00013</fullName>
    </submittedName>
</protein>
<dbReference type="OrthoDB" id="9132369at2"/>
<dbReference type="EMBL" id="CP139472">
    <property type="protein sequence ID" value="WPU48675.1"/>
    <property type="molecule type" value="Genomic_DNA"/>
</dbReference>
<dbReference type="STRING" id="768066.HELO_2641"/>
<reference evidence="4" key="3">
    <citation type="journal article" date="2011" name="Environ. Microbiol.">
        <title>A blueprint of ectoine metabolism from the genome of the industrial producer Halomonas elongata DSM 2581(T).</title>
        <authorList>
            <person name="Schwibbert K."/>
            <person name="Marin-Sanguino A."/>
            <person name="Bagyan I."/>
            <person name="Heidrich G."/>
            <person name="Lentzen G."/>
            <person name="Seitz H."/>
            <person name="Rampp M."/>
            <person name="Schuster S.C."/>
            <person name="Klenk H.P."/>
            <person name="Pfeiffer F."/>
            <person name="Oesterhelt D."/>
            <person name="Kunte H.J."/>
        </authorList>
    </citation>
    <scope>NUCLEOTIDE SEQUENCE [LARGE SCALE GENOMIC DNA]</scope>
    <source>
        <strain evidence="4">ATCC 33173 / DSM 2581 / NBRC 15536 / NCIMB 2198 / 1H9</strain>
    </source>
</reference>
<proteinExistence type="predicted"/>
<organism evidence="2 4">
    <name type="scientific">Halomonas elongata (strain ATCC 33173 / DSM 2581 / NBRC 15536 / NCIMB 2198 / 1H9)</name>
    <dbReference type="NCBI Taxonomy" id="768066"/>
    <lineage>
        <taxon>Bacteria</taxon>
        <taxon>Pseudomonadati</taxon>
        <taxon>Pseudomonadota</taxon>
        <taxon>Gammaproteobacteria</taxon>
        <taxon>Oceanospirillales</taxon>
        <taxon>Halomonadaceae</taxon>
        <taxon>Halomonas</taxon>
    </lineage>
</organism>
<evidence type="ECO:0000313" key="3">
    <source>
        <dbReference type="EMBL" id="WPU48675.1"/>
    </source>
</evidence>
<dbReference type="GeneID" id="91009965"/>
<keyword evidence="5" id="KW-1185">Reference proteome</keyword>
<dbReference type="Proteomes" id="UP001322512">
    <property type="component" value="Chromosome"/>
</dbReference>
<evidence type="ECO:0000313" key="2">
    <source>
        <dbReference type="EMBL" id="CBV42525.1"/>
    </source>
</evidence>
<dbReference type="Proteomes" id="UP000008707">
    <property type="component" value="Chromosome"/>
</dbReference>
<dbReference type="RefSeq" id="WP_013332397.1">
    <property type="nucleotide sequence ID" value="NC_014532.2"/>
</dbReference>
<accession>E1V346</accession>
<dbReference type="EMBL" id="FN869568">
    <property type="protein sequence ID" value="CBV42525.1"/>
    <property type="molecule type" value="Genomic_DNA"/>
</dbReference>
<dbReference type="AlphaFoldDB" id="E1V346"/>
<reference evidence="2" key="2">
    <citation type="submission" date="2010-05" db="EMBL/GenBank/DDBJ databases">
        <title>Revision and reannotation of the Halomonas elongata DSM 2581(T) genome.</title>
        <authorList>
            <person name="Pfeiffer F."/>
            <person name="Bagyan I."/>
            <person name="Alfaro-Espinoza G."/>
            <person name="Zamora-Lagos M.A."/>
            <person name="Habermann B."/>
            <person name="Oesterhelt D."/>
            <person name="Kunte H.J."/>
        </authorList>
    </citation>
    <scope>NUCLEOTIDE SEQUENCE</scope>
    <source>
        <strain evidence="2">Type strain: DSM 2581</strain>
    </source>
</reference>
<evidence type="ECO:0000313" key="4">
    <source>
        <dbReference type="Proteomes" id="UP000008707"/>
    </source>
</evidence>
<dbReference type="InterPro" id="IPR056209">
    <property type="entry name" value="SU10_adaptor"/>
</dbReference>
<dbReference type="HOGENOM" id="CLU_102128_0_0_6"/>
<dbReference type="Pfam" id="PF24175">
    <property type="entry name" value="SU10_adaptor"/>
    <property type="match status" value="1"/>
</dbReference>
<sequence>MALTTVGTVINNAKLVLQEVTSAGTRWTNEELIGWLNESYQAIVQIKPDASTENASHELAEGTRQQIPADGLRLIDVVRNTASGSKKMGIMVASRQSLDTTRRGWHADPPSIDIEQYIFDDQDPTRFYTYPPAATGAEVEIIYSAVPAPHDVSQGLEGLANEAIKLNDSYGPVITDYILYRAYSKDAEHAKNLNRAQLHMEAYMNALGQKVEVDRSISPNAPDNSSNPTGSVGRTRG</sequence>
<feature type="compositionally biased region" description="Polar residues" evidence="1">
    <location>
        <begin position="217"/>
        <end position="237"/>
    </location>
</feature>
<dbReference type="eggNOG" id="ENOG5032TG1">
    <property type="taxonomic scope" value="Bacteria"/>
</dbReference>
<dbReference type="KEGG" id="hel:HELO_2641"/>
<evidence type="ECO:0000256" key="1">
    <source>
        <dbReference type="SAM" id="MobiDB-lite"/>
    </source>
</evidence>
<feature type="region of interest" description="Disordered" evidence="1">
    <location>
        <begin position="216"/>
        <end position="237"/>
    </location>
</feature>
<name>E1V346_HALED</name>
<reference evidence="3 5" key="4">
    <citation type="submission" date="2023-11" db="EMBL/GenBank/DDBJ databases">
        <title>MicrobeMod: A computational toolkit for identifying prokaryotic methylation and restriction-modification with nanopore sequencing.</title>
        <authorList>
            <person name="Crits-Christoph A."/>
            <person name="Kang S.C."/>
            <person name="Lee H."/>
            <person name="Ostrov N."/>
        </authorList>
    </citation>
    <scope>NUCLEOTIDE SEQUENCE [LARGE SCALE GENOMIC DNA]</scope>
    <source>
        <strain evidence="3 5">ATCC 33173</strain>
    </source>
</reference>